<sequence length="193" mass="21179">MTFKALIAAATLIAAGTGSAQAGIVDEVRVGVLQHNICLIDCDNADKEDGPDISAEVVFASPDFLSWALEPRFYLGTTYNTAGETSFYGGGVQWSFDITDRLSFEPGIGYVFHDGYNENPYVQGTPEATAFGEEHVLMGSDDLFRTSFALTWDFTDKWAGQLLYEHFSHGQILGDGRNQGMDNFGLRIAYTFD</sequence>
<proteinExistence type="predicted"/>
<name>A0ABW1SAH0_9PROT</name>
<dbReference type="GO" id="GO:0016787">
    <property type="term" value="F:hydrolase activity"/>
    <property type="evidence" value="ECO:0007669"/>
    <property type="project" value="UniProtKB-KW"/>
</dbReference>
<dbReference type="Gene3D" id="2.40.160.20">
    <property type="match status" value="1"/>
</dbReference>
<protein>
    <submittedName>
        <fullName evidence="2">Acyloxyacyl hydrolase</fullName>
    </submittedName>
</protein>
<keyword evidence="1" id="KW-0732">Signal</keyword>
<organism evidence="2 3">
    <name type="scientific">Ponticaulis profundi</name>
    <dbReference type="NCBI Taxonomy" id="2665222"/>
    <lineage>
        <taxon>Bacteria</taxon>
        <taxon>Pseudomonadati</taxon>
        <taxon>Pseudomonadota</taxon>
        <taxon>Alphaproteobacteria</taxon>
        <taxon>Hyphomonadales</taxon>
        <taxon>Hyphomonadaceae</taxon>
        <taxon>Ponticaulis</taxon>
    </lineage>
</organism>
<dbReference type="InterPro" id="IPR018550">
    <property type="entry name" value="Lipid-A_deacylase-rel"/>
</dbReference>
<gene>
    <name evidence="2" type="ORF">ACFQDM_10760</name>
</gene>
<feature type="signal peptide" evidence="1">
    <location>
        <begin position="1"/>
        <end position="22"/>
    </location>
</feature>
<dbReference type="Pfam" id="PF09411">
    <property type="entry name" value="PagL"/>
    <property type="match status" value="1"/>
</dbReference>
<accession>A0ABW1SAH0</accession>
<dbReference type="Proteomes" id="UP001596303">
    <property type="component" value="Unassembled WGS sequence"/>
</dbReference>
<reference evidence="3" key="1">
    <citation type="journal article" date="2019" name="Int. J. Syst. Evol. Microbiol.">
        <title>The Global Catalogue of Microorganisms (GCM) 10K type strain sequencing project: providing services to taxonomists for standard genome sequencing and annotation.</title>
        <authorList>
            <consortium name="The Broad Institute Genomics Platform"/>
            <consortium name="The Broad Institute Genome Sequencing Center for Infectious Disease"/>
            <person name="Wu L."/>
            <person name="Ma J."/>
        </authorList>
    </citation>
    <scope>NUCLEOTIDE SEQUENCE [LARGE SCALE GENOMIC DNA]</scope>
    <source>
        <strain evidence="3">CGMCC-1.15741</strain>
    </source>
</reference>
<keyword evidence="2" id="KW-0378">Hydrolase</keyword>
<evidence type="ECO:0000313" key="2">
    <source>
        <dbReference type="EMBL" id="MFC6198566.1"/>
    </source>
</evidence>
<dbReference type="SUPFAM" id="SSF56935">
    <property type="entry name" value="Porins"/>
    <property type="match status" value="1"/>
</dbReference>
<evidence type="ECO:0000256" key="1">
    <source>
        <dbReference type="SAM" id="SignalP"/>
    </source>
</evidence>
<comment type="caution">
    <text evidence="2">The sequence shown here is derived from an EMBL/GenBank/DDBJ whole genome shotgun (WGS) entry which is preliminary data.</text>
</comment>
<keyword evidence="3" id="KW-1185">Reference proteome</keyword>
<feature type="chain" id="PRO_5046950682" evidence="1">
    <location>
        <begin position="23"/>
        <end position="193"/>
    </location>
</feature>
<dbReference type="RefSeq" id="WP_377378883.1">
    <property type="nucleotide sequence ID" value="NZ_JBHSSW010000012.1"/>
</dbReference>
<evidence type="ECO:0000313" key="3">
    <source>
        <dbReference type="Proteomes" id="UP001596303"/>
    </source>
</evidence>
<dbReference type="EMBL" id="JBHSSW010000012">
    <property type="protein sequence ID" value="MFC6198566.1"/>
    <property type="molecule type" value="Genomic_DNA"/>
</dbReference>